<dbReference type="Gene3D" id="3.30.230.10">
    <property type="match status" value="1"/>
</dbReference>
<dbReference type="Pfam" id="PF08544">
    <property type="entry name" value="GHMP_kinases_C"/>
    <property type="match status" value="1"/>
</dbReference>
<dbReference type="InterPro" id="IPR020568">
    <property type="entry name" value="Ribosomal_Su5_D2-typ_SF"/>
</dbReference>
<dbReference type="InterPro" id="IPR014721">
    <property type="entry name" value="Ribsml_uS5_D2-typ_fold_subgr"/>
</dbReference>
<evidence type="ECO:0000256" key="14">
    <source>
        <dbReference type="HAMAP-Rule" id="MF_00217"/>
    </source>
</evidence>
<evidence type="ECO:0000256" key="5">
    <source>
        <dbReference type="ARBA" id="ARBA00022516"/>
    </source>
</evidence>
<dbReference type="EC" id="2.7.1.36" evidence="3 14"/>
<evidence type="ECO:0000259" key="16">
    <source>
        <dbReference type="Pfam" id="PF08544"/>
    </source>
</evidence>
<dbReference type="Gene3D" id="3.30.70.890">
    <property type="entry name" value="GHMP kinase, C-terminal domain"/>
    <property type="match status" value="1"/>
</dbReference>
<evidence type="ECO:0000256" key="1">
    <source>
        <dbReference type="ARBA" id="ARBA00004496"/>
    </source>
</evidence>
<dbReference type="RefSeq" id="WP_011752557.1">
    <property type="nucleotide sequence ID" value="NC_008698.1"/>
</dbReference>
<dbReference type="Pfam" id="PF00288">
    <property type="entry name" value="GHMP_kinases_N"/>
    <property type="match status" value="1"/>
</dbReference>
<dbReference type="SUPFAM" id="SSF55060">
    <property type="entry name" value="GHMP Kinase, C-terminal domain"/>
    <property type="match status" value="1"/>
</dbReference>
<dbReference type="InterPro" id="IPR006203">
    <property type="entry name" value="GHMP_knse_ATP-bd_CS"/>
</dbReference>
<comment type="catalytic activity">
    <reaction evidence="14">
        <text>(R)-mevalonate + ATP = (R)-5-phosphomevalonate + ADP + H(+)</text>
        <dbReference type="Rhea" id="RHEA:17065"/>
        <dbReference type="ChEBI" id="CHEBI:15378"/>
        <dbReference type="ChEBI" id="CHEBI:30616"/>
        <dbReference type="ChEBI" id="CHEBI:36464"/>
        <dbReference type="ChEBI" id="CHEBI:58146"/>
        <dbReference type="ChEBI" id="CHEBI:456216"/>
        <dbReference type="EC" id="2.7.1.36"/>
    </reaction>
</comment>
<keyword evidence="18" id="KW-1185">Reference proteome</keyword>
<reference evidence="18" key="1">
    <citation type="journal article" date="2008" name="J. Bacteriol.">
        <title>Genome sequence of Thermofilum pendens reveals an exceptional loss of biosynthetic pathways without genome reduction.</title>
        <authorList>
            <person name="Anderson I."/>
            <person name="Rodriguez J."/>
            <person name="Susanti D."/>
            <person name="Porat I."/>
            <person name="Reich C."/>
            <person name="Ulrich L.E."/>
            <person name="Elkins J.G."/>
            <person name="Mavromatis K."/>
            <person name="Lykidis A."/>
            <person name="Kim E."/>
            <person name="Thompson L.S."/>
            <person name="Nolan M."/>
            <person name="Land M."/>
            <person name="Copeland A."/>
            <person name="Lapidus A."/>
            <person name="Lucas S."/>
            <person name="Detter C."/>
            <person name="Zhulin I.B."/>
            <person name="Olsen G.J."/>
            <person name="Whitman W."/>
            <person name="Mukhopadhyay B."/>
            <person name="Bristow J."/>
            <person name="Kyrpides N."/>
        </authorList>
    </citation>
    <scope>NUCLEOTIDE SEQUENCE [LARGE SCALE GENOMIC DNA]</scope>
    <source>
        <strain evidence="18">DSM 2475 / Hrk 5</strain>
    </source>
</reference>
<dbReference type="InterPro" id="IPR013750">
    <property type="entry name" value="GHMP_kinase_C_dom"/>
</dbReference>
<comment type="similarity">
    <text evidence="2 14">Belongs to the GHMP kinase family. Mevalonate kinase subfamily.</text>
</comment>
<keyword evidence="10 14" id="KW-0460">Magnesium</keyword>
<feature type="domain" description="GHMP kinase N-terminal" evidence="15">
    <location>
        <begin position="78"/>
        <end position="160"/>
    </location>
</feature>
<evidence type="ECO:0000256" key="10">
    <source>
        <dbReference type="ARBA" id="ARBA00022842"/>
    </source>
</evidence>
<proteinExistence type="inferred from homology"/>
<dbReference type="PANTHER" id="PTHR43290:SF2">
    <property type="entry name" value="MEVALONATE KINASE"/>
    <property type="match status" value="1"/>
</dbReference>
<feature type="active site" description="Proton acceptor" evidence="14">
    <location>
        <position position="152"/>
    </location>
</feature>
<evidence type="ECO:0000313" key="17">
    <source>
        <dbReference type="EMBL" id="ABL78292.1"/>
    </source>
</evidence>
<comment type="cofactor">
    <cofactor evidence="14">
        <name>Mg(2+)</name>
        <dbReference type="ChEBI" id="CHEBI:18420"/>
    </cofactor>
</comment>
<gene>
    <name evidence="14" type="primary">mvk</name>
    <name evidence="17" type="ordered locus">Tpen_0891</name>
</gene>
<evidence type="ECO:0000256" key="11">
    <source>
        <dbReference type="ARBA" id="ARBA00023098"/>
    </source>
</evidence>
<evidence type="ECO:0000256" key="3">
    <source>
        <dbReference type="ARBA" id="ARBA00012103"/>
    </source>
</evidence>
<evidence type="ECO:0000256" key="13">
    <source>
        <dbReference type="ARBA" id="ARBA00029438"/>
    </source>
</evidence>
<dbReference type="GO" id="GO:0005829">
    <property type="term" value="C:cytosol"/>
    <property type="evidence" value="ECO:0007669"/>
    <property type="project" value="TreeGrafter"/>
</dbReference>
<comment type="caution">
    <text evidence="14">Lacks conserved residue(s) required for the propagation of feature annotation.</text>
</comment>
<keyword evidence="9 14" id="KW-0067">ATP-binding</keyword>
<evidence type="ECO:0000256" key="9">
    <source>
        <dbReference type="ARBA" id="ARBA00022840"/>
    </source>
</evidence>
<comment type="function">
    <text evidence="14">Catalyzes the phosphorylation of (R)-mevalonate (MVA) to (R)-mevalonate 5-phosphate (MVAP). Functions in the mevalonate (MVA) pathway leading to isopentenyl diphosphate (IPP), a key precursor for the biosynthesis of isoprenoid compounds such as archaeal membrane lipids.</text>
</comment>
<dbReference type="AlphaFoldDB" id="A1RYL2"/>
<name>A1RYL2_THEPD</name>
<dbReference type="eggNOG" id="arCOG01028">
    <property type="taxonomic scope" value="Archaea"/>
</dbReference>
<keyword evidence="7 14" id="KW-0547">Nucleotide-binding</keyword>
<feature type="domain" description="GHMP kinase C-terminal" evidence="16">
    <location>
        <begin position="229"/>
        <end position="302"/>
    </location>
</feature>
<dbReference type="STRING" id="368408.Tpen_0891"/>
<keyword evidence="6 14" id="KW-0808">Transferase</keyword>
<dbReference type="EnsemblBacteria" id="ABL78292">
    <property type="protein sequence ID" value="ABL78292"/>
    <property type="gene ID" value="Tpen_0891"/>
</dbReference>
<dbReference type="NCBIfam" id="TIGR00549">
    <property type="entry name" value="mevalon_kin"/>
    <property type="match status" value="1"/>
</dbReference>
<dbReference type="SUPFAM" id="SSF54211">
    <property type="entry name" value="Ribosomal protein S5 domain 2-like"/>
    <property type="match status" value="1"/>
</dbReference>
<evidence type="ECO:0000313" key="18">
    <source>
        <dbReference type="Proteomes" id="UP000000641"/>
    </source>
</evidence>
<evidence type="ECO:0000256" key="4">
    <source>
        <dbReference type="ARBA" id="ARBA00022490"/>
    </source>
</evidence>
<dbReference type="InterPro" id="IPR006206">
    <property type="entry name" value="Mevalonate/galactokinase"/>
</dbReference>
<keyword evidence="11 14" id="KW-0443">Lipid metabolism</keyword>
<dbReference type="GO" id="GO:0000287">
    <property type="term" value="F:magnesium ion binding"/>
    <property type="evidence" value="ECO:0007669"/>
    <property type="project" value="UniProtKB-UniRule"/>
</dbReference>
<evidence type="ECO:0000256" key="7">
    <source>
        <dbReference type="ARBA" id="ARBA00022741"/>
    </source>
</evidence>
<keyword evidence="12 14" id="KW-0414">Isoprene biosynthesis</keyword>
<keyword evidence="5 14" id="KW-0444">Lipid biosynthesis</keyword>
<evidence type="ECO:0000256" key="2">
    <source>
        <dbReference type="ARBA" id="ARBA00006495"/>
    </source>
</evidence>
<dbReference type="HAMAP" id="MF_00217">
    <property type="entry name" value="Mevalonate_kinase"/>
    <property type="match status" value="1"/>
</dbReference>
<dbReference type="KEGG" id="tpe:Tpen_0891"/>
<comment type="pathway">
    <text evidence="13 14">Isoprenoid biosynthesis; isopentenyl diphosphate biosynthesis via mevalonate pathway; isopentenyl diphosphate from (R)-mevalonate: step 1/3.</text>
</comment>
<keyword evidence="8 14" id="KW-0418">Kinase</keyword>
<dbReference type="PROSITE" id="PS00627">
    <property type="entry name" value="GHMP_KINASES_ATP"/>
    <property type="match status" value="1"/>
</dbReference>
<organism evidence="17 18">
    <name type="scientific">Thermofilum pendens (strain DSM 2475 / Hrk 5)</name>
    <dbReference type="NCBI Taxonomy" id="368408"/>
    <lineage>
        <taxon>Archaea</taxon>
        <taxon>Thermoproteota</taxon>
        <taxon>Thermoprotei</taxon>
        <taxon>Thermofilales</taxon>
        <taxon>Thermofilaceae</taxon>
        <taxon>Thermofilum</taxon>
    </lineage>
</organism>
<dbReference type="OrthoDB" id="19001at2157"/>
<comment type="subcellular location">
    <subcellularLocation>
        <location evidence="1 14">Cytoplasm</location>
    </subcellularLocation>
</comment>
<evidence type="ECO:0000256" key="8">
    <source>
        <dbReference type="ARBA" id="ARBA00022777"/>
    </source>
</evidence>
<sequence length="322" mass="34207">MQATRSSAPAKVILFGEHFVVEGQPAIAAAISLRAHVTVEPADTDGILVYSKNLGLLEEYRFAERGAWSGKMLSIAIAAYTAMESLGRKSGVKVTVDSEIPPGSGMGSSAAVAVATTHATFRAFGEEPDLKEVSRIAFEAEKVVHGKPSGIDNTVATYGGVIAYRKGEGFIPLKAELNGVRLVLADSGVPRNTGEMVKRVLELKNTYPSVLEPLYHAAGRLVVEAARRLEEGDYESLGRLMNVNHGFLSAIGVSTLELEKLVYTARRAGALGSKLTGAGGGGFIVALVTAEKEKEVVEALRQLSPRIFSVEISSEGVRKEPL</sequence>
<dbReference type="PRINTS" id="PR00959">
    <property type="entry name" value="MEVGALKINASE"/>
</dbReference>
<evidence type="ECO:0000259" key="15">
    <source>
        <dbReference type="Pfam" id="PF00288"/>
    </source>
</evidence>
<dbReference type="InterPro" id="IPR006204">
    <property type="entry name" value="GHMP_kinase_N_dom"/>
</dbReference>
<dbReference type="InterPro" id="IPR006205">
    <property type="entry name" value="Mev_gal_kin"/>
</dbReference>
<dbReference type="GO" id="GO:0019287">
    <property type="term" value="P:isopentenyl diphosphate biosynthetic process, mevalonate pathway"/>
    <property type="evidence" value="ECO:0007669"/>
    <property type="project" value="UniProtKB-UniRule"/>
</dbReference>
<dbReference type="GeneID" id="4600467"/>
<evidence type="ECO:0000256" key="12">
    <source>
        <dbReference type="ARBA" id="ARBA00023229"/>
    </source>
</evidence>
<comment type="subunit">
    <text evidence="14">Homodimer.</text>
</comment>
<accession>A1RYL2</accession>
<evidence type="ECO:0000256" key="6">
    <source>
        <dbReference type="ARBA" id="ARBA00022679"/>
    </source>
</evidence>
<keyword evidence="4 14" id="KW-0963">Cytoplasm</keyword>
<dbReference type="UniPathway" id="UPA00057">
    <property type="reaction ID" value="UER00098"/>
</dbReference>
<dbReference type="GO" id="GO:0005524">
    <property type="term" value="F:ATP binding"/>
    <property type="evidence" value="ECO:0007669"/>
    <property type="project" value="UniProtKB-UniRule"/>
</dbReference>
<dbReference type="Proteomes" id="UP000000641">
    <property type="component" value="Chromosome"/>
</dbReference>
<dbReference type="GO" id="GO:0004496">
    <property type="term" value="F:mevalonate kinase activity"/>
    <property type="evidence" value="ECO:0007669"/>
    <property type="project" value="UniProtKB-UniRule"/>
</dbReference>
<dbReference type="HOGENOM" id="CLU_017814_0_0_2"/>
<dbReference type="PIRSF" id="PIRSF000530">
    <property type="entry name" value="Galactokinase"/>
    <property type="match status" value="1"/>
</dbReference>
<dbReference type="EMBL" id="CP000505">
    <property type="protein sequence ID" value="ABL78292.1"/>
    <property type="molecule type" value="Genomic_DNA"/>
</dbReference>
<dbReference type="PANTHER" id="PTHR43290">
    <property type="entry name" value="MEVALONATE KINASE"/>
    <property type="match status" value="1"/>
</dbReference>
<dbReference type="InterPro" id="IPR036554">
    <property type="entry name" value="GHMP_kinase_C_sf"/>
</dbReference>
<dbReference type="InterPro" id="IPR022937">
    <property type="entry name" value="Mevalonate_kinase_arc"/>
</dbReference>
<protein>
    <recommendedName>
        <fullName evidence="3 14">Mevalonate kinase</fullName>
        <shortName evidence="14">MK</shortName>
        <shortName evidence="14">MVK</shortName>
        <ecNumber evidence="3 14">2.7.1.36</ecNumber>
    </recommendedName>
</protein>